<dbReference type="EMBL" id="MGAF01000026">
    <property type="protein sequence ID" value="OGK40717.1"/>
    <property type="molecule type" value="Genomic_DNA"/>
</dbReference>
<proteinExistence type="predicted"/>
<keyword evidence="1" id="KW-0812">Transmembrane</keyword>
<evidence type="ECO:0000313" key="2">
    <source>
        <dbReference type="EMBL" id="OGK40717.1"/>
    </source>
</evidence>
<name>A0A1F7IBI3_9BACT</name>
<protein>
    <submittedName>
        <fullName evidence="2">Uncharacterized protein</fullName>
    </submittedName>
</protein>
<keyword evidence="1" id="KW-1133">Transmembrane helix</keyword>
<evidence type="ECO:0000313" key="3">
    <source>
        <dbReference type="Proteomes" id="UP000179270"/>
    </source>
</evidence>
<comment type="caution">
    <text evidence="2">The sequence shown here is derived from an EMBL/GenBank/DDBJ whole genome shotgun (WGS) entry which is preliminary data.</text>
</comment>
<sequence>MWQYIKFVLAAVGFISICIIIFFLPNLFLEAKYSNVQPTPILTQEILIPTMRLRGYCNRSTPYKQKAEFGRALGLIMQRTYNNERPFFMFTEGGYRDIINCTQVVYSNSRESFGAEGFFEFNPQKANHSYLPIYVDQNYKEADDILTAVLLSHEMMHALQFLDKLNGELTLSCYDQEVSAYLTQAFFIHSLNKEEINSLESRINQQGTHPQLQIIKNLENLLIESLNYCGYQNTNCWLDRFKANISNMVSSNQFYQEQCKGR</sequence>
<feature type="transmembrane region" description="Helical" evidence="1">
    <location>
        <begin position="7"/>
        <end position="29"/>
    </location>
</feature>
<accession>A0A1F7IBI3</accession>
<reference evidence="2 3" key="1">
    <citation type="journal article" date="2016" name="Nat. Commun.">
        <title>Thousands of microbial genomes shed light on interconnected biogeochemical processes in an aquifer system.</title>
        <authorList>
            <person name="Anantharaman K."/>
            <person name="Brown C.T."/>
            <person name="Hug L.A."/>
            <person name="Sharon I."/>
            <person name="Castelle C.J."/>
            <person name="Probst A.J."/>
            <person name="Thomas B.C."/>
            <person name="Singh A."/>
            <person name="Wilkins M.J."/>
            <person name="Karaoz U."/>
            <person name="Brodie E.L."/>
            <person name="Williams K.H."/>
            <person name="Hubbard S.S."/>
            <person name="Banfield J.F."/>
        </authorList>
    </citation>
    <scope>NUCLEOTIDE SEQUENCE [LARGE SCALE GENOMIC DNA]</scope>
</reference>
<dbReference type="Proteomes" id="UP000179270">
    <property type="component" value="Unassembled WGS sequence"/>
</dbReference>
<gene>
    <name evidence="2" type="ORF">A3A74_03820</name>
</gene>
<organism evidence="2 3">
    <name type="scientific">Candidatus Roizmanbacteria bacterium RIFCSPLOWO2_01_FULL_35_13</name>
    <dbReference type="NCBI Taxonomy" id="1802055"/>
    <lineage>
        <taxon>Bacteria</taxon>
        <taxon>Candidatus Roizmaniibacteriota</taxon>
    </lineage>
</organism>
<dbReference type="AlphaFoldDB" id="A0A1F7IBI3"/>
<evidence type="ECO:0000256" key="1">
    <source>
        <dbReference type="SAM" id="Phobius"/>
    </source>
</evidence>
<keyword evidence="1" id="KW-0472">Membrane</keyword>